<feature type="domain" description="Autotransporter" evidence="1">
    <location>
        <begin position="369"/>
        <end position="648"/>
    </location>
</feature>
<sequence length="648" mass="68620">MKRMTARISVRPSINWGSRGTRSLRRQLLRLAVIGAMAFQSQGVVAEDIVVTSINDSGAGTLREAITNAAAGDRIVFNITGPATITLSSDLPEMTDSISFTNQNVAPVTIDLNGRSPLNFTGGVIDLGELRVINSVNPEEIVLDTSTTWIGGGEQITGDIIARGIVMPGSSNGNGSVAEMDIDGALTADDSTLRMDIHGGAATPNDRIDVTGTASIDNATLRPFFMGSDYSIGDTFTLMSTGGLSGTLANSAEVFQLPNNPFLEAISNVGANDLSLILQDNGDSFVDALNGCNLTDAAAELDFLRGGGSAAQMTAINQLRSESSMGVRQAAGQLAGALYPSLVDAQINEAHNTMHALRDRVLLQQSDLYTSGHWSPWVRGYGMSLDTQVDHCPAEGYRRTIGGVEIGTGYIAPVGLGVHGFVQIGAADTNMMGLGQEADTDLYRFGGAAQYVGERFYVFGSGGYGYQDHSIDRSMSVLQTGTSAQSDLDGNDQFASIEVGSVMSSDDWLWLSFISLQGAQADLGAASETGDSDFVLDTTAIDGQSLRTTVGCSLAGTNATQLGPATTQLRFGWMHEYLDDQQMTIATVRANGNDMNTRSAETGRDWLSLGAQLDWGMILGGQMTFAYQGNLNSKSTFQSGLVGTRWIW</sequence>
<dbReference type="EMBL" id="JAJKFW010000004">
    <property type="protein sequence ID" value="MCC9641082.1"/>
    <property type="molecule type" value="Genomic_DNA"/>
</dbReference>
<dbReference type="Pfam" id="PF03797">
    <property type="entry name" value="Autotransporter"/>
    <property type="match status" value="1"/>
</dbReference>
<dbReference type="SUPFAM" id="SSF103515">
    <property type="entry name" value="Autotransporter"/>
    <property type="match status" value="1"/>
</dbReference>
<accession>A0ABS8NBZ9</accession>
<dbReference type="InterPro" id="IPR036709">
    <property type="entry name" value="Autotransporte_beta_dom_sf"/>
</dbReference>
<evidence type="ECO:0000313" key="2">
    <source>
        <dbReference type="EMBL" id="MCC9641082.1"/>
    </source>
</evidence>
<evidence type="ECO:0000313" key="3">
    <source>
        <dbReference type="Proteomes" id="UP001430306"/>
    </source>
</evidence>
<dbReference type="InterPro" id="IPR005546">
    <property type="entry name" value="Autotransporte_beta"/>
</dbReference>
<dbReference type="Gene3D" id="2.40.128.130">
    <property type="entry name" value="Autotransporter beta-domain"/>
    <property type="match status" value="1"/>
</dbReference>
<organism evidence="2 3">
    <name type="scientific">Rhodopirellula halodulae</name>
    <dbReference type="NCBI Taxonomy" id="2894198"/>
    <lineage>
        <taxon>Bacteria</taxon>
        <taxon>Pseudomonadati</taxon>
        <taxon>Planctomycetota</taxon>
        <taxon>Planctomycetia</taxon>
        <taxon>Pirellulales</taxon>
        <taxon>Pirellulaceae</taxon>
        <taxon>Rhodopirellula</taxon>
    </lineage>
</organism>
<keyword evidence="3" id="KW-1185">Reference proteome</keyword>
<protein>
    <submittedName>
        <fullName evidence="2">Autotransporter domain-containing protein</fullName>
    </submittedName>
</protein>
<reference evidence="2" key="1">
    <citation type="submission" date="2021-11" db="EMBL/GenBank/DDBJ databases">
        <title>Genome sequence.</title>
        <authorList>
            <person name="Sun Q."/>
        </authorList>
    </citation>
    <scope>NUCLEOTIDE SEQUENCE</scope>
    <source>
        <strain evidence="2">JC740</strain>
    </source>
</reference>
<name>A0ABS8NBZ9_9BACT</name>
<dbReference type="Proteomes" id="UP001430306">
    <property type="component" value="Unassembled WGS sequence"/>
</dbReference>
<dbReference type="SMART" id="SM00869">
    <property type="entry name" value="Autotransporter"/>
    <property type="match status" value="1"/>
</dbReference>
<dbReference type="PROSITE" id="PS51208">
    <property type="entry name" value="AUTOTRANSPORTER"/>
    <property type="match status" value="1"/>
</dbReference>
<gene>
    <name evidence="2" type="ORF">LOC71_02270</name>
</gene>
<proteinExistence type="predicted"/>
<comment type="caution">
    <text evidence="2">The sequence shown here is derived from an EMBL/GenBank/DDBJ whole genome shotgun (WGS) entry which is preliminary data.</text>
</comment>
<evidence type="ECO:0000259" key="1">
    <source>
        <dbReference type="PROSITE" id="PS51208"/>
    </source>
</evidence>